<accession>A0ACC5WDM4</accession>
<evidence type="ECO:0000313" key="2">
    <source>
        <dbReference type="Proteomes" id="UP000829447"/>
    </source>
</evidence>
<comment type="caution">
    <text evidence="1">The sequence shown here is derived from an EMBL/GenBank/DDBJ whole genome shotgun (WGS) entry which is preliminary data.</text>
</comment>
<dbReference type="EMBL" id="CM040457">
    <property type="protein sequence ID" value="MCI4376925.1"/>
    <property type="molecule type" value="Genomic_DNA"/>
</dbReference>
<protein>
    <submittedName>
        <fullName evidence="1">Uncharacterized protein</fullName>
    </submittedName>
</protein>
<keyword evidence="2" id="KW-1185">Reference proteome</keyword>
<reference evidence="1 2" key="1">
    <citation type="journal article" date="2022" name="bioRxiv">
        <title>An ancient truncated duplication of the anti-Mullerian hormone receptor type 2 gene is a potential conserved master sex determinant in the Pangasiidae catfish family.</title>
        <authorList>
            <person name="Wen M."/>
            <person name="Pan Q."/>
            <person name="Jouanno E."/>
            <person name="Montfort J."/>
            <person name="Zahm M."/>
            <person name="Cabau C."/>
            <person name="Klopp C."/>
            <person name="Iampietro C."/>
            <person name="Roques C."/>
            <person name="Bouchez O."/>
            <person name="Castinel A."/>
            <person name="Donnadieu C."/>
            <person name="Parrinello H."/>
            <person name="Poncet C."/>
            <person name="Belmonte E."/>
            <person name="Gautier V."/>
            <person name="Avarre J.-C."/>
            <person name="Dugue R."/>
            <person name="Gustiano R."/>
            <person name="Ha T.T.T."/>
            <person name="Campet M."/>
            <person name="Sriphairoj K."/>
            <person name="Ribolli J."/>
            <person name="de Almeida F.L."/>
            <person name="Desvignes T."/>
            <person name="Postlethwait J.H."/>
            <person name="Bucao C.F."/>
            <person name="Robinson-Rechavi M."/>
            <person name="Bobe J."/>
            <person name="Herpin A."/>
            <person name="Guiguen Y."/>
        </authorList>
    </citation>
    <scope>NUCLEOTIDE SEQUENCE [LARGE SCALE GENOMIC DNA]</scope>
    <source>
        <strain evidence="1">YG-Dec2019</strain>
    </source>
</reference>
<evidence type="ECO:0000313" key="1">
    <source>
        <dbReference type="EMBL" id="MCI4376925.1"/>
    </source>
</evidence>
<proteinExistence type="predicted"/>
<dbReference type="Proteomes" id="UP000829447">
    <property type="component" value="Linkage Group LG4"/>
</dbReference>
<sequence>MSLGIGGTACGVMEEIHICSPQTLHWCPTRLSTWSSPVLPLYSISWCGHILTWVFIPLLLPLNSSSPSLPQTLMFLLRYQHVWQISHQKDSSISIHTGCSGACSVACHFETGLLHFTPGRSASE</sequence>
<organism evidence="1 2">
    <name type="scientific">Pangasianodon gigas</name>
    <name type="common">Mekong giant catfish</name>
    <name type="synonym">Pangasius gigas</name>
    <dbReference type="NCBI Taxonomy" id="30993"/>
    <lineage>
        <taxon>Eukaryota</taxon>
        <taxon>Metazoa</taxon>
        <taxon>Chordata</taxon>
        <taxon>Craniata</taxon>
        <taxon>Vertebrata</taxon>
        <taxon>Euteleostomi</taxon>
        <taxon>Actinopterygii</taxon>
        <taxon>Neopterygii</taxon>
        <taxon>Teleostei</taxon>
        <taxon>Ostariophysi</taxon>
        <taxon>Siluriformes</taxon>
        <taxon>Pangasiidae</taxon>
        <taxon>Pangasianodon</taxon>
    </lineage>
</organism>
<gene>
    <name evidence="1" type="ORF">PGIGA_G00197390</name>
</gene>
<name>A0ACC5WDM4_PANGG</name>
<feature type="non-terminal residue" evidence="1">
    <location>
        <position position="124"/>
    </location>
</feature>